<accession>A0A6J7IVK0</accession>
<dbReference type="InterPro" id="IPR046348">
    <property type="entry name" value="SIS_dom_sf"/>
</dbReference>
<dbReference type="GO" id="GO:0004360">
    <property type="term" value="F:glutamine-fructose-6-phosphate transaminase (isomerizing) activity"/>
    <property type="evidence" value="ECO:0007669"/>
    <property type="project" value="TreeGrafter"/>
</dbReference>
<dbReference type="GO" id="GO:0097367">
    <property type="term" value="F:carbohydrate derivative binding"/>
    <property type="evidence" value="ECO:0007669"/>
    <property type="project" value="InterPro"/>
</dbReference>
<evidence type="ECO:0000313" key="1">
    <source>
        <dbReference type="EMBL" id="CAB4935258.1"/>
    </source>
</evidence>
<dbReference type="GO" id="GO:0006047">
    <property type="term" value="P:UDP-N-acetylglucosamine metabolic process"/>
    <property type="evidence" value="ECO:0007669"/>
    <property type="project" value="TreeGrafter"/>
</dbReference>
<dbReference type="EMBL" id="CAFBNF010000034">
    <property type="protein sequence ID" value="CAB4935258.1"/>
    <property type="molecule type" value="Genomic_DNA"/>
</dbReference>
<evidence type="ECO:0000313" key="2">
    <source>
        <dbReference type="EMBL" id="CAB4997834.1"/>
    </source>
</evidence>
<organism evidence="1">
    <name type="scientific">freshwater metagenome</name>
    <dbReference type="NCBI Taxonomy" id="449393"/>
    <lineage>
        <taxon>unclassified sequences</taxon>
        <taxon>metagenomes</taxon>
        <taxon>ecological metagenomes</taxon>
    </lineage>
</organism>
<name>A0A6J7IVK0_9ZZZZ</name>
<proteinExistence type="predicted"/>
<sequence length="317" mass="34023">MDAAGFLADLELIPDHLRLLSRRLWRTDPWVAVRDSPHLLLTGMGSSAYAARTAAGWLRDSGLSVVEEIASLEPGMVGGADTTAVLVSATGGSVETLHRRSRLADTTGTVALTNVPESMLAADCGMTVLMEAGVEVGGVACRTYRHTLALLLALGRPCNEIADHCEQAAEASDLLLRERSWLDEVDDALRDGPATFWIAPASRIGSALQSALMIREGPRQPAVGCETGDWSHVDVYLTASTDYRAVMFTGSHWDGPAVEWLRRRGSTVVSVGPGPVGLPSEVHVSLDLHPLAAMLVEPLVGELLAHRWWVRNPIVVD</sequence>
<dbReference type="EMBL" id="CAFBOZ010000047">
    <property type="protein sequence ID" value="CAB4997834.1"/>
    <property type="molecule type" value="Genomic_DNA"/>
</dbReference>
<dbReference type="GO" id="GO:0006487">
    <property type="term" value="P:protein N-linked glycosylation"/>
    <property type="evidence" value="ECO:0007669"/>
    <property type="project" value="TreeGrafter"/>
</dbReference>
<dbReference type="PANTHER" id="PTHR10937">
    <property type="entry name" value="GLUCOSAMINE--FRUCTOSE-6-PHOSPHATE AMINOTRANSFERASE, ISOMERIZING"/>
    <property type="match status" value="1"/>
</dbReference>
<dbReference type="AlphaFoldDB" id="A0A6J7IVK0"/>
<dbReference type="SUPFAM" id="SSF53697">
    <property type="entry name" value="SIS domain"/>
    <property type="match status" value="1"/>
</dbReference>
<protein>
    <submittedName>
        <fullName evidence="1">Unannotated protein</fullName>
    </submittedName>
</protein>
<gene>
    <name evidence="1" type="ORF">UFOPK3773_00488</name>
    <name evidence="2" type="ORF">UFOPK3992_00454</name>
</gene>
<dbReference type="PANTHER" id="PTHR10937:SF0">
    <property type="entry name" value="GLUTAMINE--FRUCTOSE-6-PHOSPHATE TRANSAMINASE (ISOMERIZING)"/>
    <property type="match status" value="1"/>
</dbReference>
<dbReference type="GO" id="GO:0006002">
    <property type="term" value="P:fructose 6-phosphate metabolic process"/>
    <property type="evidence" value="ECO:0007669"/>
    <property type="project" value="TreeGrafter"/>
</dbReference>
<reference evidence="1" key="1">
    <citation type="submission" date="2020-05" db="EMBL/GenBank/DDBJ databases">
        <authorList>
            <person name="Chiriac C."/>
            <person name="Salcher M."/>
            <person name="Ghai R."/>
            <person name="Kavagutti S V."/>
        </authorList>
    </citation>
    <scope>NUCLEOTIDE SEQUENCE</scope>
</reference>
<dbReference type="Gene3D" id="3.40.50.10490">
    <property type="entry name" value="Glucose-6-phosphate isomerase like protein, domain 1"/>
    <property type="match status" value="2"/>
</dbReference>